<keyword evidence="3" id="KW-1185">Reference proteome</keyword>
<gene>
    <name evidence="2" type="ORF">BD410DRAFT_99856</name>
</gene>
<keyword evidence="1" id="KW-1133">Transmembrane helix</keyword>
<dbReference type="AlphaFoldDB" id="A0A4Y7PL10"/>
<evidence type="ECO:0000313" key="3">
    <source>
        <dbReference type="Proteomes" id="UP000294933"/>
    </source>
</evidence>
<sequence>MNIQIIIYYQRKSTCFITRIPHGRCTLYYRQVWILFVVFSGVVFCCNICGILRPLKFESNALQWSSKAIADINISFSLGDTLVIRSPATFSSYAVRRCICYITLCLLSHGSGRIITEIENI</sequence>
<feature type="transmembrane region" description="Helical" evidence="1">
    <location>
        <begin position="32"/>
        <end position="52"/>
    </location>
</feature>
<dbReference type="Proteomes" id="UP000294933">
    <property type="component" value="Unassembled WGS sequence"/>
</dbReference>
<accession>A0A4Y7PL10</accession>
<keyword evidence="1" id="KW-0472">Membrane</keyword>
<evidence type="ECO:0000256" key="1">
    <source>
        <dbReference type="SAM" id="Phobius"/>
    </source>
</evidence>
<keyword evidence="1" id="KW-0812">Transmembrane</keyword>
<protein>
    <submittedName>
        <fullName evidence="2">Uncharacterized protein</fullName>
    </submittedName>
</protein>
<evidence type="ECO:0000313" key="2">
    <source>
        <dbReference type="EMBL" id="TDL15671.1"/>
    </source>
</evidence>
<dbReference type="VEuPathDB" id="FungiDB:BD410DRAFT_99856"/>
<organism evidence="2 3">
    <name type="scientific">Rickenella mellea</name>
    <dbReference type="NCBI Taxonomy" id="50990"/>
    <lineage>
        <taxon>Eukaryota</taxon>
        <taxon>Fungi</taxon>
        <taxon>Dikarya</taxon>
        <taxon>Basidiomycota</taxon>
        <taxon>Agaricomycotina</taxon>
        <taxon>Agaricomycetes</taxon>
        <taxon>Hymenochaetales</taxon>
        <taxon>Rickenellaceae</taxon>
        <taxon>Rickenella</taxon>
    </lineage>
</organism>
<dbReference type="EMBL" id="ML170266">
    <property type="protein sequence ID" value="TDL15671.1"/>
    <property type="molecule type" value="Genomic_DNA"/>
</dbReference>
<name>A0A4Y7PL10_9AGAM</name>
<proteinExistence type="predicted"/>
<reference evidence="2 3" key="1">
    <citation type="submission" date="2018-06" db="EMBL/GenBank/DDBJ databases">
        <title>A transcriptomic atlas of mushroom development highlights an independent origin of complex multicellularity.</title>
        <authorList>
            <consortium name="DOE Joint Genome Institute"/>
            <person name="Krizsan K."/>
            <person name="Almasi E."/>
            <person name="Merenyi Z."/>
            <person name="Sahu N."/>
            <person name="Viragh M."/>
            <person name="Koszo T."/>
            <person name="Mondo S."/>
            <person name="Kiss B."/>
            <person name="Balint B."/>
            <person name="Kues U."/>
            <person name="Barry K."/>
            <person name="Hegedus J.C."/>
            <person name="Henrissat B."/>
            <person name="Johnson J."/>
            <person name="Lipzen A."/>
            <person name="Ohm R."/>
            <person name="Nagy I."/>
            <person name="Pangilinan J."/>
            <person name="Yan J."/>
            <person name="Xiong Y."/>
            <person name="Grigoriev I.V."/>
            <person name="Hibbett D.S."/>
            <person name="Nagy L.G."/>
        </authorList>
    </citation>
    <scope>NUCLEOTIDE SEQUENCE [LARGE SCALE GENOMIC DNA]</scope>
    <source>
        <strain evidence="2 3">SZMC22713</strain>
    </source>
</reference>